<dbReference type="OrthoDB" id="8029976at2759"/>
<keyword evidence="3" id="KW-1185">Reference proteome</keyword>
<dbReference type="EMBL" id="CM035430">
    <property type="protein sequence ID" value="KAH7298262.1"/>
    <property type="molecule type" value="Genomic_DNA"/>
</dbReference>
<sequence length="210" mass="24317">MGDNIVQIVRDNMENFLMKKGLWGLVNGEDECRELRENLNAEEQKEYKTSIEKSRKVLHWILICISGSLIPHIMKASTPKESWDIIHKIYGTSMEARKLHLKQKLHSVKNDDMVSVMLNGVGPQYKSLDTSISVRGTMPDFDELVALCMREEHKERGSSRGRYFSRNANTMDMPRDRGRSNSRGRGRSQAPRNSYHCGKYGHFEEDCYFK</sequence>
<reference evidence="2" key="1">
    <citation type="submission" date="2021-08" db="EMBL/GenBank/DDBJ databases">
        <title>WGS assembly of Ceratopteris richardii.</title>
        <authorList>
            <person name="Marchant D.B."/>
            <person name="Chen G."/>
            <person name="Jenkins J."/>
            <person name="Shu S."/>
            <person name="Leebens-Mack J."/>
            <person name="Grimwood J."/>
            <person name="Schmutz J."/>
            <person name="Soltis P."/>
            <person name="Soltis D."/>
            <person name="Chen Z.-H."/>
        </authorList>
    </citation>
    <scope>NUCLEOTIDE SEQUENCE</scope>
    <source>
        <strain evidence="2">Whitten #5841</strain>
        <tissue evidence="2">Leaf</tissue>
    </source>
</reference>
<accession>A0A8T2RPB4</accession>
<proteinExistence type="predicted"/>
<protein>
    <recommendedName>
        <fullName evidence="4">CCHC-type domain-containing protein</fullName>
    </recommendedName>
</protein>
<dbReference type="Pfam" id="PF14223">
    <property type="entry name" value="Retrotran_gag_2"/>
    <property type="match status" value="1"/>
</dbReference>
<dbReference type="PANTHER" id="PTHR47481">
    <property type="match status" value="1"/>
</dbReference>
<gene>
    <name evidence="2" type="ORF">KP509_25G034200</name>
</gene>
<dbReference type="Proteomes" id="UP000825935">
    <property type="component" value="Chromosome 25"/>
</dbReference>
<dbReference type="AlphaFoldDB" id="A0A8T2RPB4"/>
<evidence type="ECO:0000256" key="1">
    <source>
        <dbReference type="SAM" id="MobiDB-lite"/>
    </source>
</evidence>
<evidence type="ECO:0000313" key="3">
    <source>
        <dbReference type="Proteomes" id="UP000825935"/>
    </source>
</evidence>
<name>A0A8T2RPB4_CERRI</name>
<comment type="caution">
    <text evidence="2">The sequence shown here is derived from an EMBL/GenBank/DDBJ whole genome shotgun (WGS) entry which is preliminary data.</text>
</comment>
<dbReference type="PANTHER" id="PTHR47481:SF14">
    <property type="entry name" value="RETROTRANSPOSON COPIA-LIKE N-TERMINAL DOMAIN-CONTAINING PROTEIN"/>
    <property type="match status" value="1"/>
</dbReference>
<evidence type="ECO:0000313" key="2">
    <source>
        <dbReference type="EMBL" id="KAH7298262.1"/>
    </source>
</evidence>
<feature type="region of interest" description="Disordered" evidence="1">
    <location>
        <begin position="158"/>
        <end position="195"/>
    </location>
</feature>
<organism evidence="2 3">
    <name type="scientific">Ceratopteris richardii</name>
    <name type="common">Triangle waterfern</name>
    <dbReference type="NCBI Taxonomy" id="49495"/>
    <lineage>
        <taxon>Eukaryota</taxon>
        <taxon>Viridiplantae</taxon>
        <taxon>Streptophyta</taxon>
        <taxon>Embryophyta</taxon>
        <taxon>Tracheophyta</taxon>
        <taxon>Polypodiopsida</taxon>
        <taxon>Polypodiidae</taxon>
        <taxon>Polypodiales</taxon>
        <taxon>Pteridineae</taxon>
        <taxon>Pteridaceae</taxon>
        <taxon>Parkerioideae</taxon>
        <taxon>Ceratopteris</taxon>
    </lineage>
</organism>
<evidence type="ECO:0008006" key="4">
    <source>
        <dbReference type="Google" id="ProtNLM"/>
    </source>
</evidence>